<name>A0AAV9BK47_ACOGR</name>
<comment type="caution">
    <text evidence="2">The sequence shown here is derived from an EMBL/GenBank/DDBJ whole genome shotgun (WGS) entry which is preliminary data.</text>
</comment>
<feature type="compositionally biased region" description="Basic and acidic residues" evidence="1">
    <location>
        <begin position="98"/>
        <end position="107"/>
    </location>
</feature>
<organism evidence="2 3">
    <name type="scientific">Acorus gramineus</name>
    <name type="common">Dwarf sweet flag</name>
    <dbReference type="NCBI Taxonomy" id="55184"/>
    <lineage>
        <taxon>Eukaryota</taxon>
        <taxon>Viridiplantae</taxon>
        <taxon>Streptophyta</taxon>
        <taxon>Embryophyta</taxon>
        <taxon>Tracheophyta</taxon>
        <taxon>Spermatophyta</taxon>
        <taxon>Magnoliopsida</taxon>
        <taxon>Liliopsida</taxon>
        <taxon>Acoraceae</taxon>
        <taxon>Acorus</taxon>
    </lineage>
</organism>
<reference evidence="2" key="1">
    <citation type="journal article" date="2023" name="Nat. Commun.">
        <title>Diploid and tetraploid genomes of Acorus and the evolution of monocots.</title>
        <authorList>
            <person name="Ma L."/>
            <person name="Liu K.W."/>
            <person name="Li Z."/>
            <person name="Hsiao Y.Y."/>
            <person name="Qi Y."/>
            <person name="Fu T."/>
            <person name="Tang G.D."/>
            <person name="Zhang D."/>
            <person name="Sun W.H."/>
            <person name="Liu D.K."/>
            <person name="Li Y."/>
            <person name="Chen G.Z."/>
            <person name="Liu X.D."/>
            <person name="Liao X.Y."/>
            <person name="Jiang Y.T."/>
            <person name="Yu X."/>
            <person name="Hao Y."/>
            <person name="Huang J."/>
            <person name="Zhao X.W."/>
            <person name="Ke S."/>
            <person name="Chen Y.Y."/>
            <person name="Wu W.L."/>
            <person name="Hsu J.L."/>
            <person name="Lin Y.F."/>
            <person name="Huang M.D."/>
            <person name="Li C.Y."/>
            <person name="Huang L."/>
            <person name="Wang Z.W."/>
            <person name="Zhao X."/>
            <person name="Zhong W.Y."/>
            <person name="Peng D.H."/>
            <person name="Ahmad S."/>
            <person name="Lan S."/>
            <person name="Zhang J.S."/>
            <person name="Tsai W.C."/>
            <person name="Van de Peer Y."/>
            <person name="Liu Z.J."/>
        </authorList>
    </citation>
    <scope>NUCLEOTIDE SEQUENCE</scope>
    <source>
        <strain evidence="2">SCP</strain>
    </source>
</reference>
<gene>
    <name evidence="2" type="ORF">QJS04_geneDACA016097</name>
</gene>
<dbReference type="Proteomes" id="UP001179952">
    <property type="component" value="Unassembled WGS sequence"/>
</dbReference>
<proteinExistence type="predicted"/>
<dbReference type="AlphaFoldDB" id="A0AAV9BK47"/>
<evidence type="ECO:0000313" key="3">
    <source>
        <dbReference type="Proteomes" id="UP001179952"/>
    </source>
</evidence>
<protein>
    <submittedName>
        <fullName evidence="2">Uncharacterized protein</fullName>
    </submittedName>
</protein>
<sequence>MYNSQSHVVVPSFATVGDETSVFNVNRHGSILVEELHIHRVSATPSVAVLKRIGQEASLVTREVPEDDWDGNGRIASTRSRCRRMRGVRGGGGDATEVEWKEDSRSERKVRRS</sequence>
<dbReference type="EMBL" id="JAUJYN010000003">
    <property type="protein sequence ID" value="KAK1276532.1"/>
    <property type="molecule type" value="Genomic_DNA"/>
</dbReference>
<evidence type="ECO:0000256" key="1">
    <source>
        <dbReference type="SAM" id="MobiDB-lite"/>
    </source>
</evidence>
<feature type="region of interest" description="Disordered" evidence="1">
    <location>
        <begin position="85"/>
        <end position="113"/>
    </location>
</feature>
<reference evidence="2" key="2">
    <citation type="submission" date="2023-06" db="EMBL/GenBank/DDBJ databases">
        <authorList>
            <person name="Ma L."/>
            <person name="Liu K.-W."/>
            <person name="Li Z."/>
            <person name="Hsiao Y.-Y."/>
            <person name="Qi Y."/>
            <person name="Fu T."/>
            <person name="Tang G."/>
            <person name="Zhang D."/>
            <person name="Sun W.-H."/>
            <person name="Liu D.-K."/>
            <person name="Li Y."/>
            <person name="Chen G.-Z."/>
            <person name="Liu X.-D."/>
            <person name="Liao X.-Y."/>
            <person name="Jiang Y.-T."/>
            <person name="Yu X."/>
            <person name="Hao Y."/>
            <person name="Huang J."/>
            <person name="Zhao X.-W."/>
            <person name="Ke S."/>
            <person name="Chen Y.-Y."/>
            <person name="Wu W.-L."/>
            <person name="Hsu J.-L."/>
            <person name="Lin Y.-F."/>
            <person name="Huang M.-D."/>
            <person name="Li C.-Y."/>
            <person name="Huang L."/>
            <person name="Wang Z.-W."/>
            <person name="Zhao X."/>
            <person name="Zhong W.-Y."/>
            <person name="Peng D.-H."/>
            <person name="Ahmad S."/>
            <person name="Lan S."/>
            <person name="Zhang J.-S."/>
            <person name="Tsai W.-C."/>
            <person name="Van De Peer Y."/>
            <person name="Liu Z.-J."/>
        </authorList>
    </citation>
    <scope>NUCLEOTIDE SEQUENCE</scope>
    <source>
        <strain evidence="2">SCP</strain>
        <tissue evidence="2">Leaves</tissue>
    </source>
</reference>
<evidence type="ECO:0000313" key="2">
    <source>
        <dbReference type="EMBL" id="KAK1276532.1"/>
    </source>
</evidence>
<accession>A0AAV9BK47</accession>
<keyword evidence="3" id="KW-1185">Reference proteome</keyword>